<evidence type="ECO:0000256" key="1">
    <source>
        <dbReference type="SAM" id="MobiDB-lite"/>
    </source>
</evidence>
<protein>
    <submittedName>
        <fullName evidence="2">Uncharacterized protein</fullName>
    </submittedName>
</protein>
<dbReference type="AlphaFoldDB" id="A0A2Z6MZJ4"/>
<reference evidence="3" key="1">
    <citation type="journal article" date="2017" name="Front. Plant Sci.">
        <title>Climate Clever Clovers: New Paradigm to Reduce the Environmental Footprint of Ruminants by Breeding Low Methanogenic Forages Utilizing Haplotype Variation.</title>
        <authorList>
            <person name="Kaur P."/>
            <person name="Appels R."/>
            <person name="Bayer P.E."/>
            <person name="Keeble-Gagnere G."/>
            <person name="Wang J."/>
            <person name="Hirakawa H."/>
            <person name="Shirasawa K."/>
            <person name="Vercoe P."/>
            <person name="Stefanova K."/>
            <person name="Durmic Z."/>
            <person name="Nichols P."/>
            <person name="Revell C."/>
            <person name="Isobe S.N."/>
            <person name="Edwards D."/>
            <person name="Erskine W."/>
        </authorList>
    </citation>
    <scope>NUCLEOTIDE SEQUENCE [LARGE SCALE GENOMIC DNA]</scope>
    <source>
        <strain evidence="3">cv. Daliak</strain>
    </source>
</reference>
<organism evidence="2 3">
    <name type="scientific">Trifolium subterraneum</name>
    <name type="common">Subterranean clover</name>
    <dbReference type="NCBI Taxonomy" id="3900"/>
    <lineage>
        <taxon>Eukaryota</taxon>
        <taxon>Viridiplantae</taxon>
        <taxon>Streptophyta</taxon>
        <taxon>Embryophyta</taxon>
        <taxon>Tracheophyta</taxon>
        <taxon>Spermatophyta</taxon>
        <taxon>Magnoliopsida</taxon>
        <taxon>eudicotyledons</taxon>
        <taxon>Gunneridae</taxon>
        <taxon>Pentapetalae</taxon>
        <taxon>rosids</taxon>
        <taxon>fabids</taxon>
        <taxon>Fabales</taxon>
        <taxon>Fabaceae</taxon>
        <taxon>Papilionoideae</taxon>
        <taxon>50 kb inversion clade</taxon>
        <taxon>NPAAA clade</taxon>
        <taxon>Hologalegina</taxon>
        <taxon>IRL clade</taxon>
        <taxon>Trifolieae</taxon>
        <taxon>Trifolium</taxon>
    </lineage>
</organism>
<gene>
    <name evidence="2" type="ORF">TSUD_149200</name>
</gene>
<dbReference type="Proteomes" id="UP000242715">
    <property type="component" value="Unassembled WGS sequence"/>
</dbReference>
<keyword evidence="3" id="KW-1185">Reference proteome</keyword>
<proteinExistence type="predicted"/>
<evidence type="ECO:0000313" key="3">
    <source>
        <dbReference type="Proteomes" id="UP000242715"/>
    </source>
</evidence>
<accession>A0A2Z6MZJ4</accession>
<evidence type="ECO:0000313" key="2">
    <source>
        <dbReference type="EMBL" id="GAU24579.1"/>
    </source>
</evidence>
<dbReference type="EMBL" id="DF973292">
    <property type="protein sequence ID" value="GAU24579.1"/>
    <property type="molecule type" value="Genomic_DNA"/>
</dbReference>
<feature type="region of interest" description="Disordered" evidence="1">
    <location>
        <begin position="1"/>
        <end position="24"/>
    </location>
</feature>
<name>A0A2Z6MZJ4_TRISU</name>
<sequence length="101" mass="11268">MAKKELASLIGPNGIVHQPPQPPLLPAAATGSSYFSFGSSAQQKHEIFNINGNNNNNSFSSFQMNPFQNQLMISSSSLPQRQTHNQFFSKKMLKEERENLD</sequence>